<evidence type="ECO:0000313" key="2">
    <source>
        <dbReference type="Proteomes" id="UP001362999"/>
    </source>
</evidence>
<protein>
    <submittedName>
        <fullName evidence="1">Uncharacterized protein</fullName>
    </submittedName>
</protein>
<dbReference type="EMBL" id="JAWWNJ010000206">
    <property type="protein sequence ID" value="KAK6971694.1"/>
    <property type="molecule type" value="Genomic_DNA"/>
</dbReference>
<comment type="caution">
    <text evidence="1">The sequence shown here is derived from an EMBL/GenBank/DDBJ whole genome shotgun (WGS) entry which is preliminary data.</text>
</comment>
<organism evidence="1 2">
    <name type="scientific">Favolaschia claudopus</name>
    <dbReference type="NCBI Taxonomy" id="2862362"/>
    <lineage>
        <taxon>Eukaryota</taxon>
        <taxon>Fungi</taxon>
        <taxon>Dikarya</taxon>
        <taxon>Basidiomycota</taxon>
        <taxon>Agaricomycotina</taxon>
        <taxon>Agaricomycetes</taxon>
        <taxon>Agaricomycetidae</taxon>
        <taxon>Agaricales</taxon>
        <taxon>Marasmiineae</taxon>
        <taxon>Mycenaceae</taxon>
        <taxon>Favolaschia</taxon>
    </lineage>
</organism>
<dbReference type="Proteomes" id="UP001362999">
    <property type="component" value="Unassembled WGS sequence"/>
</dbReference>
<keyword evidence="2" id="KW-1185">Reference proteome</keyword>
<dbReference type="AlphaFoldDB" id="A0AAV9Z6V3"/>
<evidence type="ECO:0000313" key="1">
    <source>
        <dbReference type="EMBL" id="KAK6971694.1"/>
    </source>
</evidence>
<gene>
    <name evidence="1" type="ORF">R3P38DRAFT_3241967</name>
</gene>
<accession>A0AAV9Z6V3</accession>
<name>A0AAV9Z6V3_9AGAR</name>
<proteinExistence type="predicted"/>
<sequence length="281" mass="31598">MRRPLSLSPHCGAPASLLRCTHVDPLPTPTVYRNPAHVNKASRTPALATAAVSPAFIAVIEVILDDTSLVKMTRPGYRTSPFSAFRSPPSYIHRLEEASYLVPCQTWSQSSRHGPFRRRLLWRHLRALRLDESHERMHAHRSLCRLPPHSLQSSLVVVTHPHPQSHPSTVDLLQRNVSGLDVTCPDTSPRMQLKSTSRYRYPSPRLAPPIGTHLVHPSSARRRHRHRHVQPLSLDSLLCIYISDIYPPARLRGPSMMALRCVGCMRCRRPAPASGVLSLLE</sequence>
<reference evidence="1 2" key="1">
    <citation type="journal article" date="2024" name="J Genomics">
        <title>Draft genome sequencing and assembly of Favolaschia claudopus CIRM-BRFM 2984 isolated from oak limbs.</title>
        <authorList>
            <person name="Navarro D."/>
            <person name="Drula E."/>
            <person name="Chaduli D."/>
            <person name="Cazenave R."/>
            <person name="Ahrendt S."/>
            <person name="Wang J."/>
            <person name="Lipzen A."/>
            <person name="Daum C."/>
            <person name="Barry K."/>
            <person name="Grigoriev I.V."/>
            <person name="Favel A."/>
            <person name="Rosso M.N."/>
            <person name="Martin F."/>
        </authorList>
    </citation>
    <scope>NUCLEOTIDE SEQUENCE [LARGE SCALE GENOMIC DNA]</scope>
    <source>
        <strain evidence="1 2">CIRM-BRFM 2984</strain>
    </source>
</reference>